<keyword evidence="1" id="KW-0812">Transmembrane</keyword>
<evidence type="ECO:0000256" key="1">
    <source>
        <dbReference type="SAM" id="Phobius"/>
    </source>
</evidence>
<proteinExistence type="predicted"/>
<accession>A0A1G2A9H6</accession>
<gene>
    <name evidence="3" type="ORF">A3H61_04920</name>
</gene>
<evidence type="ECO:0000313" key="4">
    <source>
        <dbReference type="Proteomes" id="UP000178315"/>
    </source>
</evidence>
<feature type="transmembrane region" description="Helical" evidence="1">
    <location>
        <begin position="9"/>
        <end position="27"/>
    </location>
</feature>
<comment type="caution">
    <text evidence="3">The sequence shown here is derived from an EMBL/GenBank/DDBJ whole genome shotgun (WGS) entry which is preliminary data.</text>
</comment>
<evidence type="ECO:0000259" key="2">
    <source>
        <dbReference type="Pfam" id="PF13485"/>
    </source>
</evidence>
<reference evidence="3 4" key="1">
    <citation type="journal article" date="2016" name="Nat. Commun.">
        <title>Thousands of microbial genomes shed light on interconnected biogeochemical processes in an aquifer system.</title>
        <authorList>
            <person name="Anantharaman K."/>
            <person name="Brown C.T."/>
            <person name="Hug L.A."/>
            <person name="Sharon I."/>
            <person name="Castelle C.J."/>
            <person name="Probst A.J."/>
            <person name="Thomas B.C."/>
            <person name="Singh A."/>
            <person name="Wilkins M.J."/>
            <person name="Karaoz U."/>
            <person name="Brodie E.L."/>
            <person name="Williams K.H."/>
            <person name="Hubbard S.S."/>
            <person name="Banfield J.F."/>
        </authorList>
    </citation>
    <scope>NUCLEOTIDE SEQUENCE [LARGE SCALE GENOMIC DNA]</scope>
</reference>
<dbReference type="InterPro" id="IPR039568">
    <property type="entry name" value="Peptidase_MA-like_dom"/>
</dbReference>
<evidence type="ECO:0000313" key="3">
    <source>
        <dbReference type="EMBL" id="OGY73462.1"/>
    </source>
</evidence>
<organism evidence="3 4">
    <name type="scientific">Candidatus Jacksonbacteria bacterium RIFCSPLOWO2_02_FULL_44_20</name>
    <dbReference type="NCBI Taxonomy" id="1798460"/>
    <lineage>
        <taxon>Bacteria</taxon>
        <taxon>Candidatus Jacksoniibacteriota</taxon>
    </lineage>
</organism>
<keyword evidence="1" id="KW-1133">Transmembrane helix</keyword>
<dbReference type="Pfam" id="PF13485">
    <property type="entry name" value="Peptidase_MA_2"/>
    <property type="match status" value="1"/>
</dbReference>
<protein>
    <recommendedName>
        <fullName evidence="2">Peptidase MA-like domain-containing protein</fullName>
    </recommendedName>
</protein>
<dbReference type="Proteomes" id="UP000178315">
    <property type="component" value="Unassembled WGS sequence"/>
</dbReference>
<sequence length="1132" mass="128911">MTKHIPKKWNILVLGAATIATAVYFIYSNRVRLIDETVFWNFNSCSTGAKELLADIKSANYCETHGECVTLDESAVHCINFVNTNERAVLENKIASLVGRCPGMDKACPDFGGEPYLACRSNKCEQAERGEERVIAQTDENEYHLLEKIFITITNDLLVPIQIVDDATADPAFVRLEQKTDAWRDVYEDIKTPPSSLLLYKELKPRESYAYVWSPYFAYGQSPILKLVPGIYRFTFFLDGEKNLRLQTNEFTITDKRGGFQMENLCDKDADCVLSSTDCCPTCNADAVTIWEAERRKNDQFCDTKDYKCIQLQCPYERTIARCLTNQCVKTYEITGQVIETEAVLPSKIRLKYEDGDAGTQRTCNELNRVKIKEAVFGGPEREFVFKKDNRFFIKEGSCYSLEYQKTEDICEGDVIIGLQEKPCVEVSLDKSEYQWNDEIEIKVANNSGTTYWYDNSDGLGHKLILLTLYVDKLPISLASEGNIAIPKELFPGSAIRLPVLQIKKILPSLLSDKERNTFFLKFIYALDTWDTPEIPSAINQYARTNEFTINLEDAPRYYSDNAYCKSNSDCQPVLCNKGGFGVEHSCLNQNAPPCYDSRIMEPVLGEPRPPIECVCVQNKCEEKQVVPISVSTDKDEYIKGEKVTISIANLTNKSQPIHYPYYSITFNDPEDGKTRLLDLGDCESCSTPCSPLPSLTLQPREIKKFTWDQKSSYCDNGARKTKQAPGNFYHAASYTDFPKGTVYTVASDQFSVVSNVVITPSRNEYTRGEELTFTVSNNSDENVWLRFSGNPSYLDPNAGFLEMWDAERESWDIAWEAHIFSTASYEDQKVAPQRARQYYLPLFTFDPGTYRIGMYVNFTIIPETVASGTGQSPHSKPFTIKEKKSIVTDHFIIFHHADDLQKAASIGQEAENAFSSIIQDIPVDKERYQEDWKVKLYVYPDKSLYSRVTMRPSWSNGSVSYRKRMLHLPQAVAEDYAIGHELTHLMHSDLYGGYSFWKNVPEWVTEGLAMYEEEKIDDVYVRSALAPYLAVFKNGDYYSLEELTDKSSVEGISENVRFWYAEGWSIAKFLIQTHGMEKFLAFGKYLGENMNLEKSVPAYPLNEALQEVYNGSFASTGDLLEQWLKQLPLKT</sequence>
<name>A0A1G2A9H6_9BACT</name>
<keyword evidence="1" id="KW-0472">Membrane</keyword>
<dbReference type="AlphaFoldDB" id="A0A1G2A9H6"/>
<feature type="domain" description="Peptidase MA-like" evidence="2">
    <location>
        <begin position="935"/>
        <end position="1098"/>
    </location>
</feature>
<dbReference type="EMBL" id="MHJU01000012">
    <property type="protein sequence ID" value="OGY73462.1"/>
    <property type="molecule type" value="Genomic_DNA"/>
</dbReference>